<dbReference type="InterPro" id="IPR015526">
    <property type="entry name" value="Frizzled/SFRP"/>
</dbReference>
<feature type="compositionally biased region" description="Basic and acidic residues" evidence="10">
    <location>
        <begin position="154"/>
        <end position="172"/>
    </location>
</feature>
<dbReference type="InterPro" id="IPR000539">
    <property type="entry name" value="Frizzled/Smoothened_7TM"/>
</dbReference>
<feature type="region of interest" description="Disordered" evidence="10">
    <location>
        <begin position="811"/>
        <end position="850"/>
    </location>
</feature>
<evidence type="ECO:0000256" key="11">
    <source>
        <dbReference type="SAM" id="Phobius"/>
    </source>
</evidence>
<evidence type="ECO:0000256" key="9">
    <source>
        <dbReference type="PROSITE-ProRule" id="PRU00090"/>
    </source>
</evidence>
<evidence type="ECO:0000256" key="5">
    <source>
        <dbReference type="ARBA" id="ARBA00022989"/>
    </source>
</evidence>
<dbReference type="GO" id="GO:0042813">
    <property type="term" value="F:Wnt receptor activity"/>
    <property type="evidence" value="ECO:0007669"/>
    <property type="project" value="TreeGrafter"/>
</dbReference>
<dbReference type="SMART" id="SM00063">
    <property type="entry name" value="FRI"/>
    <property type="match status" value="1"/>
</dbReference>
<evidence type="ECO:0000256" key="10">
    <source>
        <dbReference type="SAM" id="MobiDB-lite"/>
    </source>
</evidence>
<feature type="domain" description="G-protein coupled receptors family 2 profile 2" evidence="13">
    <location>
        <begin position="231"/>
        <end position="536"/>
    </location>
</feature>
<dbReference type="GO" id="GO:0017147">
    <property type="term" value="F:Wnt-protein binding"/>
    <property type="evidence" value="ECO:0007669"/>
    <property type="project" value="TreeGrafter"/>
</dbReference>
<feature type="domain" description="FZ" evidence="12">
    <location>
        <begin position="36"/>
        <end position="149"/>
    </location>
</feature>
<evidence type="ECO:0000313" key="14">
    <source>
        <dbReference type="Proteomes" id="UP001318040"/>
    </source>
</evidence>
<feature type="transmembrane region" description="Helical" evidence="11">
    <location>
        <begin position="447"/>
        <end position="471"/>
    </location>
</feature>
<keyword evidence="5 11" id="KW-1133">Transmembrane helix</keyword>
<feature type="transmembrane region" description="Helical" evidence="11">
    <location>
        <begin position="359"/>
        <end position="381"/>
    </location>
</feature>
<organism evidence="14 15">
    <name type="scientific">Petromyzon marinus</name>
    <name type="common">Sea lamprey</name>
    <dbReference type="NCBI Taxonomy" id="7757"/>
    <lineage>
        <taxon>Eukaryota</taxon>
        <taxon>Metazoa</taxon>
        <taxon>Chordata</taxon>
        <taxon>Craniata</taxon>
        <taxon>Vertebrata</taxon>
        <taxon>Cyclostomata</taxon>
        <taxon>Hyperoartia</taxon>
        <taxon>Petromyzontiformes</taxon>
        <taxon>Petromyzontidae</taxon>
        <taxon>Petromyzon</taxon>
    </lineage>
</organism>
<evidence type="ECO:0000313" key="15">
    <source>
        <dbReference type="RefSeq" id="XP_032817536.1"/>
    </source>
</evidence>
<dbReference type="PANTHER" id="PTHR11309">
    <property type="entry name" value="FRIZZLED"/>
    <property type="match status" value="1"/>
</dbReference>
<dbReference type="AlphaFoldDB" id="A0AAJ7X171"/>
<dbReference type="Pfam" id="PF01534">
    <property type="entry name" value="Frizzled"/>
    <property type="match status" value="1"/>
</dbReference>
<evidence type="ECO:0000256" key="6">
    <source>
        <dbReference type="ARBA" id="ARBA00023136"/>
    </source>
</evidence>
<evidence type="ECO:0000259" key="12">
    <source>
        <dbReference type="PROSITE" id="PS50038"/>
    </source>
</evidence>
<dbReference type="PRINTS" id="PR00489">
    <property type="entry name" value="FRIZZLED"/>
</dbReference>
<feature type="transmembrane region" description="Helical" evidence="11">
    <location>
        <begin position="401"/>
        <end position="427"/>
    </location>
</feature>
<keyword evidence="8" id="KW-0675">Receptor</keyword>
<feature type="compositionally biased region" description="Low complexity" evidence="10">
    <location>
        <begin position="563"/>
        <end position="579"/>
    </location>
</feature>
<dbReference type="Proteomes" id="UP001318040">
    <property type="component" value="Chromosome 27"/>
</dbReference>
<feature type="compositionally biased region" description="Polar residues" evidence="10">
    <location>
        <begin position="811"/>
        <end position="832"/>
    </location>
</feature>
<feature type="disulfide bond" evidence="9">
    <location>
        <begin position="49"/>
        <end position="95"/>
    </location>
</feature>
<protein>
    <submittedName>
        <fullName evidence="15">Frizzled-3-like</fullName>
    </submittedName>
</protein>
<sequence length="863" mass="91929">MSEGSDVHRVRRVRPSALLEVLAMVSVMVAPGTDAHSLFTCEPVTLRMCQDLPYNTTFMPNMLGHYDQIAAAKAMEPFHPLVNLECSPELRPLLCAAFAPPCGGGSEGASPCRPLCRRVLALCSRLADVFGVAWPDEMDCERFPDCDGVFRDPSHGGSDGDRRGSGPGDPRHAAAGGGGGGGGAQPRDFGFWCPRQLRATRGLGYRFAGVRDCAPPCHPHMFFGRDELALARYFIGAMAAVCLCATLFAVLTFLIDVRRFRYPERPIVFYSLCYLAVALCYLVGFVAGSGAAACNPPDAARGTAPTVTQGSHRRACTLLFALLYFFTLAGAGWWVVLTVTWFLAAGLKWGSEAIAARAPLFHGLAWGLPGAQTTLLLALGAAEGDPVSGVCFVGVYDTAALRWYLLAPLGLCVAAGLGLLLAGFVSVNRVRLVIQHDARNQEKLVKFMIRVGVFSALYLLPLVALLGCYLYEQANRGGWELGWLHRHCQHYHIPCPAVADEPGRPDLTLVLVRYLMTLLVGIPSVFWVGSRKTCSEWASFFHRRGKRDTTSDSQQILEDVRSQTQGQAPATAAGTTPAPARDPKTPVVRKSRGTSTQGGGGGGASVAGSLHAPTDAGSVPSRVGSSYHGSLHRSHDGRRTPGSARVADERLVYCSLPRMRGGDGAAPGQPPHSRHDSLNRLNGNSRIARAQGGGGGTSIDRAASPRSRQGSRCGSLAQLSAQSRHGSLVQLAPHSRQGSLAQLTSHSRQGSLVQLAPHSRQGSLAQLTSHSRQGSLAQLTSHSRQGSLAQLTSHSRQGSLVQLTSHSRQGSLAQLTSHSRQGSLVQLASHSRQGGLRDESVGAQPLSRGNSMDCVLEEDCTSA</sequence>
<proteinExistence type="inferred from homology"/>
<dbReference type="GO" id="GO:0060070">
    <property type="term" value="P:canonical Wnt signaling pathway"/>
    <property type="evidence" value="ECO:0007669"/>
    <property type="project" value="TreeGrafter"/>
</dbReference>
<dbReference type="Gene3D" id="1.20.1070.10">
    <property type="entry name" value="Rhodopsin 7-helix transmembrane proteins"/>
    <property type="match status" value="1"/>
</dbReference>
<dbReference type="KEGG" id="pmrn:116946589"/>
<dbReference type="Pfam" id="PF01392">
    <property type="entry name" value="Fz"/>
    <property type="match status" value="1"/>
</dbReference>
<keyword evidence="7 9" id="KW-1015">Disulfide bond</keyword>
<evidence type="ECO:0000256" key="8">
    <source>
        <dbReference type="ARBA" id="ARBA00023170"/>
    </source>
</evidence>
<feature type="compositionally biased region" description="Polar residues" evidence="10">
    <location>
        <begin position="760"/>
        <end position="793"/>
    </location>
</feature>
<evidence type="ECO:0000256" key="2">
    <source>
        <dbReference type="ARBA" id="ARBA00008077"/>
    </source>
</evidence>
<feature type="disulfide bond" evidence="9">
    <location>
        <begin position="41"/>
        <end position="102"/>
    </location>
</feature>
<dbReference type="InterPro" id="IPR036790">
    <property type="entry name" value="Frizzled_dom_sf"/>
</dbReference>
<feature type="region of interest" description="Disordered" evidence="10">
    <location>
        <begin position="759"/>
        <end position="793"/>
    </location>
</feature>
<dbReference type="Gene3D" id="1.10.2000.10">
    <property type="entry name" value="Frizzled cysteine-rich domain"/>
    <property type="match status" value="1"/>
</dbReference>
<feature type="compositionally biased region" description="Polar residues" evidence="10">
    <location>
        <begin position="706"/>
        <end position="719"/>
    </location>
</feature>
<gene>
    <name evidence="15" type="primary">LOC116946589</name>
</gene>
<feature type="transmembrane region" description="Helical" evidence="11">
    <location>
        <begin position="267"/>
        <end position="287"/>
    </location>
</feature>
<feature type="compositionally biased region" description="Gly residues" evidence="10">
    <location>
        <begin position="596"/>
        <end position="605"/>
    </location>
</feature>
<dbReference type="InterPro" id="IPR020067">
    <property type="entry name" value="Frizzled_dom"/>
</dbReference>
<evidence type="ECO:0000256" key="3">
    <source>
        <dbReference type="ARBA" id="ARBA00022473"/>
    </source>
</evidence>
<comment type="similarity">
    <text evidence="2">Belongs to the G-protein coupled receptor Fz/Smo family.</text>
</comment>
<evidence type="ECO:0000256" key="4">
    <source>
        <dbReference type="ARBA" id="ARBA00022692"/>
    </source>
</evidence>
<reference evidence="15" key="1">
    <citation type="submission" date="2025-08" db="UniProtKB">
        <authorList>
            <consortium name="RefSeq"/>
        </authorList>
    </citation>
    <scope>IDENTIFICATION</scope>
    <source>
        <tissue evidence="15">Sperm</tissue>
    </source>
</reference>
<keyword evidence="6 11" id="KW-0472">Membrane</keyword>
<evidence type="ECO:0000259" key="13">
    <source>
        <dbReference type="PROSITE" id="PS50261"/>
    </source>
</evidence>
<keyword evidence="3" id="KW-0217">Developmental protein</keyword>
<feature type="region of interest" description="Disordered" evidence="10">
    <location>
        <begin position="154"/>
        <end position="183"/>
    </location>
</feature>
<dbReference type="InterPro" id="IPR017981">
    <property type="entry name" value="GPCR_2-like_7TM"/>
</dbReference>
<feature type="transmembrane region" description="Helical" evidence="11">
    <location>
        <begin position="233"/>
        <end position="255"/>
    </location>
</feature>
<feature type="disulfide bond" evidence="9">
    <location>
        <begin position="116"/>
        <end position="140"/>
    </location>
</feature>
<feature type="transmembrane region" description="Helical" evidence="11">
    <location>
        <begin position="321"/>
        <end position="347"/>
    </location>
</feature>
<keyword evidence="4 11" id="KW-0812">Transmembrane</keyword>
<dbReference type="PANTHER" id="PTHR11309:SF22">
    <property type="entry name" value="FRIZZLED-3"/>
    <property type="match status" value="1"/>
</dbReference>
<dbReference type="SUPFAM" id="SSF63501">
    <property type="entry name" value="Frizzled cysteine-rich domain"/>
    <property type="match status" value="1"/>
</dbReference>
<dbReference type="GO" id="GO:0005886">
    <property type="term" value="C:plasma membrane"/>
    <property type="evidence" value="ECO:0007669"/>
    <property type="project" value="TreeGrafter"/>
</dbReference>
<dbReference type="RefSeq" id="XP_032817536.1">
    <property type="nucleotide sequence ID" value="XM_032961645.1"/>
</dbReference>
<evidence type="ECO:0000256" key="1">
    <source>
        <dbReference type="ARBA" id="ARBA00004141"/>
    </source>
</evidence>
<name>A0AAJ7X171_PETMA</name>
<evidence type="ECO:0000256" key="7">
    <source>
        <dbReference type="ARBA" id="ARBA00023157"/>
    </source>
</evidence>
<keyword evidence="14" id="KW-1185">Reference proteome</keyword>
<comment type="subcellular location">
    <subcellularLocation>
        <location evidence="1">Membrane</location>
        <topology evidence="1">Multi-pass membrane protein</topology>
    </subcellularLocation>
</comment>
<comment type="caution">
    <text evidence="9">Lacks conserved residue(s) required for the propagation of feature annotation.</text>
</comment>
<dbReference type="GO" id="GO:0035567">
    <property type="term" value="P:non-canonical Wnt signaling pathway"/>
    <property type="evidence" value="ECO:0007669"/>
    <property type="project" value="TreeGrafter"/>
</dbReference>
<accession>A0AAJ7X171</accession>
<feature type="region of interest" description="Disordered" evidence="10">
    <location>
        <begin position="560"/>
        <end position="719"/>
    </location>
</feature>
<dbReference type="PROSITE" id="PS50038">
    <property type="entry name" value="FZ"/>
    <property type="match status" value="1"/>
</dbReference>
<dbReference type="PROSITE" id="PS50261">
    <property type="entry name" value="G_PROTEIN_RECEP_F2_4"/>
    <property type="match status" value="1"/>
</dbReference>
<dbReference type="SMART" id="SM01330">
    <property type="entry name" value="Frizzled"/>
    <property type="match status" value="1"/>
</dbReference>